<dbReference type="NCBIfam" id="TIGR00296">
    <property type="entry name" value="TIGR00296 family protein"/>
    <property type="match status" value="1"/>
</dbReference>
<dbReference type="InterPro" id="IPR027485">
    <property type="entry name" value="AMMECR1_N"/>
</dbReference>
<evidence type="ECO:0000313" key="3">
    <source>
        <dbReference type="Proteomes" id="UP000185999"/>
    </source>
</evidence>
<dbReference type="InterPro" id="IPR036071">
    <property type="entry name" value="AMMECR1_dom_sf"/>
</dbReference>
<dbReference type="PANTHER" id="PTHR13016:SF0">
    <property type="entry name" value="AMME SYNDROME CANDIDATE GENE 1 PROTEIN"/>
    <property type="match status" value="1"/>
</dbReference>
<protein>
    <submittedName>
        <fullName evidence="2">Uncharacterized protein, PH0010 family/AmmeMemoRadiSam system protein A</fullName>
    </submittedName>
</protein>
<dbReference type="AlphaFoldDB" id="A0A1N7PHA6"/>
<dbReference type="InterPro" id="IPR023473">
    <property type="entry name" value="AMMECR1"/>
</dbReference>
<accession>A0A1N7PHA6</accession>
<dbReference type="SUPFAM" id="SSF143447">
    <property type="entry name" value="AMMECR1-like"/>
    <property type="match status" value="1"/>
</dbReference>
<reference evidence="3" key="1">
    <citation type="submission" date="2017-01" db="EMBL/GenBank/DDBJ databases">
        <authorList>
            <person name="Varghese N."/>
            <person name="Submissions S."/>
        </authorList>
    </citation>
    <scope>NUCLEOTIDE SEQUENCE [LARGE SCALE GENOMIC DNA]</scope>
    <source>
        <strain evidence="3">DSM 22306</strain>
    </source>
</reference>
<gene>
    <name evidence="2" type="ORF">SAMN05421760_1153</name>
</gene>
<dbReference type="PROSITE" id="PS51112">
    <property type="entry name" value="AMMECR1"/>
    <property type="match status" value="1"/>
</dbReference>
<keyword evidence="3" id="KW-1185">Reference proteome</keyword>
<dbReference type="NCBIfam" id="TIGR04335">
    <property type="entry name" value="AmmeMemoSam_A"/>
    <property type="match status" value="1"/>
</dbReference>
<evidence type="ECO:0000259" key="1">
    <source>
        <dbReference type="PROSITE" id="PS51112"/>
    </source>
</evidence>
<dbReference type="InterPro" id="IPR027623">
    <property type="entry name" value="AmmeMemoSam_A"/>
</dbReference>
<dbReference type="Gene3D" id="3.30.700.20">
    <property type="entry name" value="Hypothetical protein ph0010, domain 1"/>
    <property type="match status" value="1"/>
</dbReference>
<dbReference type="Gene3D" id="3.30.1490.150">
    <property type="entry name" value="Hypothetical protein ph0010, domain 2"/>
    <property type="match status" value="1"/>
</dbReference>
<dbReference type="Pfam" id="PF01871">
    <property type="entry name" value="AMMECR1"/>
    <property type="match status" value="1"/>
</dbReference>
<evidence type="ECO:0000313" key="2">
    <source>
        <dbReference type="EMBL" id="SIT09981.1"/>
    </source>
</evidence>
<feature type="domain" description="AMMECR1" evidence="1">
    <location>
        <begin position="12"/>
        <end position="195"/>
    </location>
</feature>
<sequence length="195" mass="22116">MVVMASINLSDEKKKALLVCARKSIQQALNGDWDQKPAILEPDDLGAAFVTLKLHGQLRGCIGTLEAYQSLMSDVWQNAYSAAFRDPRFPPLMEDEFHQVRIEISVLTAPQPISVASEQDLLNRLRPDIDGLILEEGHHRATFLPAVWEALPTPEEFLLHLKRKAGLSDNYWSDSTRFSIYQAINFYENYSHKCS</sequence>
<dbReference type="PANTHER" id="PTHR13016">
    <property type="entry name" value="AMMECR1 HOMOLOG"/>
    <property type="match status" value="1"/>
</dbReference>
<dbReference type="STRING" id="619304.SAMN05421760_1153"/>
<organism evidence="2 3">
    <name type="scientific">Neptunomonas antarctica</name>
    <dbReference type="NCBI Taxonomy" id="619304"/>
    <lineage>
        <taxon>Bacteria</taxon>
        <taxon>Pseudomonadati</taxon>
        <taxon>Pseudomonadota</taxon>
        <taxon>Gammaproteobacteria</taxon>
        <taxon>Oceanospirillales</taxon>
        <taxon>Oceanospirillaceae</taxon>
        <taxon>Neptunomonas</taxon>
    </lineage>
</organism>
<dbReference type="InterPro" id="IPR002733">
    <property type="entry name" value="AMMECR1_domain"/>
</dbReference>
<proteinExistence type="predicted"/>
<name>A0A1N7PHA6_9GAMM</name>
<dbReference type="EMBL" id="FTOE01000015">
    <property type="protein sequence ID" value="SIT09981.1"/>
    <property type="molecule type" value="Genomic_DNA"/>
</dbReference>
<dbReference type="Proteomes" id="UP000185999">
    <property type="component" value="Unassembled WGS sequence"/>
</dbReference>